<dbReference type="FunFam" id="1.10.630.10:FF:000018">
    <property type="entry name" value="Cytochrome P450 monooxygenase"/>
    <property type="match status" value="1"/>
</dbReference>
<keyword evidence="2 7" id="KW-0349">Heme</keyword>
<dbReference type="RefSeq" id="WP_216941875.1">
    <property type="nucleotide sequence ID" value="NZ_CP077062.1"/>
</dbReference>
<evidence type="ECO:0000256" key="7">
    <source>
        <dbReference type="RuleBase" id="RU000461"/>
    </source>
</evidence>
<dbReference type="Pfam" id="PF00067">
    <property type="entry name" value="p450"/>
    <property type="match status" value="1"/>
</dbReference>
<keyword evidence="3 7" id="KW-0479">Metal-binding</keyword>
<dbReference type="GO" id="GO:0005506">
    <property type="term" value="F:iron ion binding"/>
    <property type="evidence" value="ECO:0007669"/>
    <property type="project" value="InterPro"/>
</dbReference>
<evidence type="ECO:0000256" key="5">
    <source>
        <dbReference type="ARBA" id="ARBA00023004"/>
    </source>
</evidence>
<dbReference type="InterPro" id="IPR001128">
    <property type="entry name" value="Cyt_P450"/>
</dbReference>
<sequence length="426" mass="47267">MAEAGVFEQILDHSHRADPYPLYAELRRTPVARQPDGSYVVSTYRHVAALLHDPRLSSDLRSEEERAAPGQRPSMLRLDPPDHDRVRRLTMRHFGPPHTPARVDGMYDELAETVSRLVDDFAGREQVDVVDDFAYPFPVAVICKLLGVPREDEPRFSRWVDVLVGATDPNGELKDTNPAVVQAIIDFRGYLAGLVATHRKEPGEDLLSALATDAGPEGRLGDDELLGQAMLLLIAGHETTVNLIAHGVLTLLRHPDVLQRLREDPELSIRLVEELLRYEPSVQMIPWRRALADIELGGTTIPSGSVVTLVLAAGDRDPDAFRDPDRFDPDRQSEHLSFGGGPHFCFGAPLARLETQLALTEFARRVENPRLVADPPPYRPSPVLRGPLHLPVRLDGVAPAARRVARPAPEMVRQRTPAEEDVHARG</sequence>
<evidence type="ECO:0000256" key="1">
    <source>
        <dbReference type="ARBA" id="ARBA00010617"/>
    </source>
</evidence>
<dbReference type="GO" id="GO:0004497">
    <property type="term" value="F:monooxygenase activity"/>
    <property type="evidence" value="ECO:0007669"/>
    <property type="project" value="UniProtKB-KW"/>
</dbReference>
<feature type="region of interest" description="Disordered" evidence="8">
    <location>
        <begin position="405"/>
        <end position="426"/>
    </location>
</feature>
<evidence type="ECO:0000256" key="2">
    <source>
        <dbReference type="ARBA" id="ARBA00022617"/>
    </source>
</evidence>
<evidence type="ECO:0000256" key="6">
    <source>
        <dbReference type="ARBA" id="ARBA00023033"/>
    </source>
</evidence>
<evidence type="ECO:0000256" key="8">
    <source>
        <dbReference type="SAM" id="MobiDB-lite"/>
    </source>
</evidence>
<name>A0A975T369_9ACTN</name>
<keyword evidence="10" id="KW-1185">Reference proteome</keyword>
<dbReference type="GO" id="GO:0020037">
    <property type="term" value="F:heme binding"/>
    <property type="evidence" value="ECO:0007669"/>
    <property type="project" value="InterPro"/>
</dbReference>
<feature type="compositionally biased region" description="Basic and acidic residues" evidence="8">
    <location>
        <begin position="58"/>
        <end position="67"/>
    </location>
</feature>
<dbReference type="PANTHER" id="PTHR46696:SF1">
    <property type="entry name" value="CYTOCHROME P450 YJIB-RELATED"/>
    <property type="match status" value="1"/>
</dbReference>
<comment type="similarity">
    <text evidence="1 7">Belongs to the cytochrome P450 family.</text>
</comment>
<keyword evidence="4 7" id="KW-0560">Oxidoreductase</keyword>
<dbReference type="EMBL" id="CP077062">
    <property type="protein sequence ID" value="QWZ10029.1"/>
    <property type="molecule type" value="Genomic_DNA"/>
</dbReference>
<accession>A0A975T369</accession>
<feature type="compositionally biased region" description="Basic and acidic residues" evidence="8">
    <location>
        <begin position="412"/>
        <end position="426"/>
    </location>
</feature>
<evidence type="ECO:0000256" key="4">
    <source>
        <dbReference type="ARBA" id="ARBA00023002"/>
    </source>
</evidence>
<keyword evidence="6 7" id="KW-0503">Monooxygenase</keyword>
<dbReference type="Proteomes" id="UP000683575">
    <property type="component" value="Chromosome"/>
</dbReference>
<dbReference type="GO" id="GO:0016705">
    <property type="term" value="F:oxidoreductase activity, acting on paired donors, with incorporation or reduction of molecular oxygen"/>
    <property type="evidence" value="ECO:0007669"/>
    <property type="project" value="InterPro"/>
</dbReference>
<dbReference type="KEGG" id="nps:KRR39_10010"/>
<reference evidence="9" key="1">
    <citation type="submission" date="2021-06" db="EMBL/GenBank/DDBJ databases">
        <title>Complete genome sequence of Nocardioides sp. G188.</title>
        <authorList>
            <person name="Im W.-T."/>
        </authorList>
    </citation>
    <scope>NUCLEOTIDE SEQUENCE</scope>
    <source>
        <strain evidence="9">G188</strain>
    </source>
</reference>
<keyword evidence="5 7" id="KW-0408">Iron</keyword>
<protein>
    <submittedName>
        <fullName evidence="9">Cytochrome P450</fullName>
    </submittedName>
</protein>
<evidence type="ECO:0000313" key="10">
    <source>
        <dbReference type="Proteomes" id="UP000683575"/>
    </source>
</evidence>
<dbReference type="PANTHER" id="PTHR46696">
    <property type="entry name" value="P450, PUTATIVE (EUROFUNG)-RELATED"/>
    <property type="match status" value="1"/>
</dbReference>
<gene>
    <name evidence="9" type="ORF">KRR39_10010</name>
</gene>
<dbReference type="InterPro" id="IPR017972">
    <property type="entry name" value="Cyt_P450_CS"/>
</dbReference>
<dbReference type="CDD" id="cd20625">
    <property type="entry name" value="CYP164-like"/>
    <property type="match status" value="1"/>
</dbReference>
<evidence type="ECO:0000256" key="3">
    <source>
        <dbReference type="ARBA" id="ARBA00022723"/>
    </source>
</evidence>
<organism evidence="9 10">
    <name type="scientific">Nocardioides panacis</name>
    <dbReference type="NCBI Taxonomy" id="2849501"/>
    <lineage>
        <taxon>Bacteria</taxon>
        <taxon>Bacillati</taxon>
        <taxon>Actinomycetota</taxon>
        <taxon>Actinomycetes</taxon>
        <taxon>Propionibacteriales</taxon>
        <taxon>Nocardioidaceae</taxon>
        <taxon>Nocardioides</taxon>
    </lineage>
</organism>
<evidence type="ECO:0000313" key="9">
    <source>
        <dbReference type="EMBL" id="QWZ10029.1"/>
    </source>
</evidence>
<dbReference type="AlphaFoldDB" id="A0A975T369"/>
<dbReference type="PROSITE" id="PS00086">
    <property type="entry name" value="CYTOCHROME_P450"/>
    <property type="match status" value="1"/>
</dbReference>
<feature type="region of interest" description="Disordered" evidence="8">
    <location>
        <begin position="58"/>
        <end position="82"/>
    </location>
</feature>
<proteinExistence type="inferred from homology"/>